<dbReference type="Proteomes" id="UP001310248">
    <property type="component" value="Unassembled WGS sequence"/>
</dbReference>
<proteinExistence type="predicted"/>
<evidence type="ECO:0000256" key="1">
    <source>
        <dbReference type="SAM" id="Phobius"/>
    </source>
</evidence>
<dbReference type="Pfam" id="PF05232">
    <property type="entry name" value="BTP"/>
    <property type="match status" value="2"/>
</dbReference>
<feature type="transmembrane region" description="Helical" evidence="1">
    <location>
        <begin position="12"/>
        <end position="32"/>
    </location>
</feature>
<dbReference type="RefSeq" id="WP_329775640.1">
    <property type="nucleotide sequence ID" value="NZ_JAYDYW010000008.1"/>
</dbReference>
<protein>
    <submittedName>
        <fullName evidence="3">PACE efflux transporter</fullName>
    </submittedName>
</protein>
<comment type="caution">
    <text evidence="3">The sequence shown here is derived from an EMBL/GenBank/DDBJ whole genome shotgun (WGS) entry which is preliminary data.</text>
</comment>
<evidence type="ECO:0000313" key="3">
    <source>
        <dbReference type="EMBL" id="MEE1674548.1"/>
    </source>
</evidence>
<organism evidence="3 4">
    <name type="scientific">Agarivorans aestuarii</name>
    <dbReference type="NCBI Taxonomy" id="1563703"/>
    <lineage>
        <taxon>Bacteria</taxon>
        <taxon>Pseudomonadati</taxon>
        <taxon>Pseudomonadota</taxon>
        <taxon>Gammaproteobacteria</taxon>
        <taxon>Alteromonadales</taxon>
        <taxon>Alteromonadaceae</taxon>
        <taxon>Agarivorans</taxon>
    </lineage>
</organism>
<accession>A0ABU7G562</accession>
<feature type="transmembrane region" description="Helical" evidence="1">
    <location>
        <begin position="38"/>
        <end position="56"/>
    </location>
</feature>
<gene>
    <name evidence="3" type="ORF">SNR37_003991</name>
</gene>
<feature type="domain" description="Chlorhexidine efflux transporter" evidence="2">
    <location>
        <begin position="2"/>
        <end position="62"/>
    </location>
</feature>
<keyword evidence="1" id="KW-0812">Transmembrane</keyword>
<evidence type="ECO:0000313" key="4">
    <source>
        <dbReference type="Proteomes" id="UP001310248"/>
    </source>
</evidence>
<keyword evidence="4" id="KW-1185">Reference proteome</keyword>
<feature type="transmembrane region" description="Helical" evidence="1">
    <location>
        <begin position="112"/>
        <end position="129"/>
    </location>
</feature>
<dbReference type="NCBIfam" id="NF033664">
    <property type="entry name" value="PACE_transport"/>
    <property type="match status" value="1"/>
</dbReference>
<feature type="transmembrane region" description="Helical" evidence="1">
    <location>
        <begin position="77"/>
        <end position="100"/>
    </location>
</feature>
<keyword evidence="1" id="KW-1133">Transmembrane helix</keyword>
<dbReference type="InterPro" id="IPR058208">
    <property type="entry name" value="PACE"/>
</dbReference>
<name>A0ABU7G562_9ALTE</name>
<dbReference type="InterPro" id="IPR007896">
    <property type="entry name" value="BTP_bacteria"/>
</dbReference>
<keyword evidence="1" id="KW-0472">Membrane</keyword>
<dbReference type="EMBL" id="JAYDYW010000008">
    <property type="protein sequence ID" value="MEE1674548.1"/>
    <property type="molecule type" value="Genomic_DNA"/>
</dbReference>
<sequence length="145" mass="16704">MRQTSDRIRHAIGFELVGLLGAMPLLALLFGVDPMHSGAMGLFFSIIATGWNYFYNRWFDTYLFKRQGHSDKSQKQRIYHALGFELGLLLITIPVMAWWLNVSLLEALVMDAAMIIYYLFFAYFYNLAYDKLFPIGKVSQQLTSA</sequence>
<reference evidence="4" key="1">
    <citation type="submission" date="2023-07" db="EMBL/GenBank/DDBJ databases">
        <title>Draft genome sequence of Agarivorans aestuarii strain ZMCS4, a CAZymes producing bacteria isolated from the marine brown algae Clodostephus spongiosus.</title>
        <authorList>
            <person name="Lorente B."/>
            <person name="Cabral C."/>
            <person name="Frias J."/>
            <person name="Faria J."/>
            <person name="Toubarro D."/>
        </authorList>
    </citation>
    <scope>NUCLEOTIDE SEQUENCE [LARGE SCALE GENOMIC DNA]</scope>
    <source>
        <strain evidence="4">ZMCS4</strain>
    </source>
</reference>
<evidence type="ECO:0000259" key="2">
    <source>
        <dbReference type="Pfam" id="PF05232"/>
    </source>
</evidence>
<feature type="domain" description="Chlorhexidine efflux transporter" evidence="2">
    <location>
        <begin position="73"/>
        <end position="134"/>
    </location>
</feature>